<dbReference type="Proteomes" id="UP000789405">
    <property type="component" value="Unassembled WGS sequence"/>
</dbReference>
<feature type="non-terminal residue" evidence="1">
    <location>
        <position position="1"/>
    </location>
</feature>
<dbReference type="PANTHER" id="PTHR37049:SF4">
    <property type="entry name" value="RHODANESE DOMAIN-CONTAINING PROTEIN"/>
    <property type="match status" value="1"/>
</dbReference>
<protein>
    <submittedName>
        <fullName evidence="1">8802_t:CDS:1</fullName>
    </submittedName>
</protein>
<gene>
    <name evidence="1" type="ORF">DERYTH_LOCUS11657</name>
</gene>
<accession>A0A9N9HJD1</accession>
<dbReference type="Gene3D" id="3.90.226.10">
    <property type="entry name" value="2-enoyl-CoA Hydratase, Chain A, domain 1"/>
    <property type="match status" value="1"/>
</dbReference>
<evidence type="ECO:0000313" key="1">
    <source>
        <dbReference type="EMBL" id="CAG8678506.1"/>
    </source>
</evidence>
<sequence>FLEKDACARIYKRGIKHSERANKTVEVSYQDTKECLEIFRYNRTIAIKTLDTIKKTLQGFYPYLDKAKEVPVPEFSTKPVDLIEKLNLLLEKNDYATDYQFMKTDIQDTVGSLKDGHLTFYSNPSNDECEVTKIDDRPAIDVITEFAYTLPGFRDPGVAFNNALTSFTIINGSNISFNSPLFTMRFNLPEKPSISYTLTCTEKNSTITEKTILRKWTAIDQMPRMFKDSKTYWNNFCITKNNDTKVMTSKINEKLKLKHGKLLYSKDFASFYTLNETGIVVIQSFISEGDSDSVVVMDMMKELNYGFELLARARVKKLVLDLQNNNGGFIEVSQFVVHRLFLLANPFFPNDNVVTPLFSLLVKEASEKSEPLTDFSPNAYLNAYTQQPFNNTTDFLGENFQIRDNLKVRTTNKYIDANNTLDFQEITGSNPKPLPWQSKDMIILTNGLCGSACAALAQHLSDYENVKTVAIGGFYNRPMSYSSFIGGSVEYFNILMKTMKNLNVTDYNIAPREFLVSTAFSFTFREIYGWKDERELLEFSFKPAKERLYYDNKNIRDPSLLWIEVAKLID</sequence>
<dbReference type="PANTHER" id="PTHR37049">
    <property type="entry name" value="PEPTIDASE S41 FAMILY PROTEIN"/>
    <property type="match status" value="1"/>
</dbReference>
<comment type="caution">
    <text evidence="1">The sequence shown here is derived from an EMBL/GenBank/DDBJ whole genome shotgun (WGS) entry which is preliminary data.</text>
</comment>
<dbReference type="EMBL" id="CAJVPY010007307">
    <property type="protein sequence ID" value="CAG8678506.1"/>
    <property type="molecule type" value="Genomic_DNA"/>
</dbReference>
<organism evidence="1 2">
    <name type="scientific">Dentiscutata erythropus</name>
    <dbReference type="NCBI Taxonomy" id="1348616"/>
    <lineage>
        <taxon>Eukaryota</taxon>
        <taxon>Fungi</taxon>
        <taxon>Fungi incertae sedis</taxon>
        <taxon>Mucoromycota</taxon>
        <taxon>Glomeromycotina</taxon>
        <taxon>Glomeromycetes</taxon>
        <taxon>Diversisporales</taxon>
        <taxon>Gigasporaceae</taxon>
        <taxon>Dentiscutata</taxon>
    </lineage>
</organism>
<dbReference type="OrthoDB" id="27214at2759"/>
<keyword evidence="2" id="KW-1185">Reference proteome</keyword>
<evidence type="ECO:0000313" key="2">
    <source>
        <dbReference type="Proteomes" id="UP000789405"/>
    </source>
</evidence>
<dbReference type="InterPro" id="IPR052766">
    <property type="entry name" value="S41A_metabolite_peptidase"/>
</dbReference>
<name>A0A9N9HJD1_9GLOM</name>
<reference evidence="1" key="1">
    <citation type="submission" date="2021-06" db="EMBL/GenBank/DDBJ databases">
        <authorList>
            <person name="Kallberg Y."/>
            <person name="Tangrot J."/>
            <person name="Rosling A."/>
        </authorList>
    </citation>
    <scope>NUCLEOTIDE SEQUENCE</scope>
    <source>
        <strain evidence="1">MA453B</strain>
    </source>
</reference>
<dbReference type="AlphaFoldDB" id="A0A9N9HJD1"/>
<dbReference type="InterPro" id="IPR029045">
    <property type="entry name" value="ClpP/crotonase-like_dom_sf"/>
</dbReference>
<proteinExistence type="predicted"/>
<dbReference type="SUPFAM" id="SSF52096">
    <property type="entry name" value="ClpP/crotonase"/>
    <property type="match status" value="1"/>
</dbReference>